<dbReference type="PANTHER" id="PTHR35784">
    <property type="entry name" value="MEDIATOR OF RNA POLYMERASE II TRANSCRIPTION SUBUNIT 5"/>
    <property type="match status" value="1"/>
</dbReference>
<evidence type="ECO:0000256" key="3">
    <source>
        <dbReference type="ARBA" id="ARBA00020628"/>
    </source>
</evidence>
<evidence type="ECO:0000256" key="2">
    <source>
        <dbReference type="ARBA" id="ARBA00008782"/>
    </source>
</evidence>
<sequence length="975" mass="107100">SVGNRGASIPPHQPSQIHHNCRPFDGQSHNQHPTDEEQILVGMGGEAEIWKKFLQRNLLARTPAVKFEDLVKVMSSRYPLPGPSIADVFLEPRSAPSPIIDPLLPLYVERLLNLDLIDVPDILRVLLRNSHLHDSTGQARDGGNGFENSLEFEDAILSRAARFLASTQRPKNIPETWATLSTVSRWMSAVVTADVRDDMMDRINGGAGATGVQPDAMALREAIGNLVLAVSGNPKVLGVLGRSGHKDIRENFARSLSMFVPFLSQTSLQLAARLETFRKEYFSVFDGSQSKAIGDGGDNVIGVDVSSLELHDPMADISTMAIDLVIASFDILSNAMFRNENPQTILLLRSFLINKLPLLLTTLSTSMFPPLTPELCITQALNHIDPQAFPTFSSMFESEASVFQLNDVRQEFLFACCLHELIPEDSIERLLGEVPMQTLPPGGRYINEQLVAQCATDPERVEGLLAEIEGMDGNAGAVVIHNLCTTKETMLLKTIAGFLARKPSSLDVMLLFSRPASILQPICHLLDTWRYDEDQDEYQPVYEEFGYILLLVLAIVHRYKLTATDIGLQNEDSFVTNLLRRGSVSQKLEDLTTDQNKQLGDWIRGIFDVDGGFNNEIMASCPPQDFYLLVPTLFSQSVGACNANIMDIETLKNGLEYLRETFLITSLVGAITWLTNHLWESRGDVNVLMQILQSLIKPKSISGEAEMMHDTILSIIAKPLEHVLRELRRSAPSRQDIDPLLHALQPHLSFKRTAGSHHTELESWTSTHGGGMLASLRNTFQSLVLWSTTPDINMTPASYTHRQVLVAIKMLGARSVLRTIIDEVKLQNQIQNGSGDLSFDIATAIICAPGATDGLLPADGSILGTYSLQNLSGRLNLREALRLELEEASKIYSSDPVKAETIVRLHRRVEAQLDMGHVSNMIPDLNVTAHDTDGVGDIDLTVGGGSLEDVLGAGHDVLGGGDLLGVSDDGGMDLS</sequence>
<reference evidence="11" key="1">
    <citation type="submission" date="2021-03" db="EMBL/GenBank/DDBJ databases">
        <title>Comparative genomics and phylogenomic investigation of the class Geoglossomycetes provide insights into ecological specialization and systematics.</title>
        <authorList>
            <person name="Melie T."/>
            <person name="Pirro S."/>
            <person name="Miller A.N."/>
            <person name="Quandt A."/>
        </authorList>
    </citation>
    <scope>NUCLEOTIDE SEQUENCE</scope>
    <source>
        <strain evidence="11">CAQ_001_2017</strain>
    </source>
</reference>
<evidence type="ECO:0000313" key="11">
    <source>
        <dbReference type="EMBL" id="KAH0556049.1"/>
    </source>
</evidence>
<keyword evidence="6 9" id="KW-0804">Transcription</keyword>
<comment type="subunit">
    <text evidence="9">Component of the Mediator complex.</text>
</comment>
<feature type="non-terminal residue" evidence="11">
    <location>
        <position position="975"/>
    </location>
</feature>
<dbReference type="PANTHER" id="PTHR35784:SF1">
    <property type="entry name" value="MEDIATOR OF RNA POLYMERASE II TRANSCRIPTION SUBUNIT 5"/>
    <property type="match status" value="1"/>
</dbReference>
<dbReference type="GO" id="GO:0003712">
    <property type="term" value="F:transcription coregulator activity"/>
    <property type="evidence" value="ECO:0007669"/>
    <property type="project" value="InterPro"/>
</dbReference>
<gene>
    <name evidence="9" type="primary">MED5</name>
    <name evidence="11" type="ORF">GP486_006012</name>
</gene>
<dbReference type="GO" id="GO:0016592">
    <property type="term" value="C:mediator complex"/>
    <property type="evidence" value="ECO:0007669"/>
    <property type="project" value="InterPro"/>
</dbReference>
<dbReference type="AlphaFoldDB" id="A0A9P8L842"/>
<evidence type="ECO:0000313" key="12">
    <source>
        <dbReference type="Proteomes" id="UP000750711"/>
    </source>
</evidence>
<dbReference type="InterPro" id="IPR014801">
    <property type="entry name" value="Mediator_Med5_fun"/>
</dbReference>
<evidence type="ECO:0000256" key="5">
    <source>
        <dbReference type="ARBA" id="ARBA00023159"/>
    </source>
</evidence>
<comment type="caution">
    <text evidence="11">The sequence shown here is derived from an EMBL/GenBank/DDBJ whole genome shotgun (WGS) entry which is preliminary data.</text>
</comment>
<evidence type="ECO:0000256" key="6">
    <source>
        <dbReference type="ARBA" id="ARBA00023163"/>
    </source>
</evidence>
<comment type="similarity">
    <text evidence="2 9">Belongs to the Mediator complex subunit 5 family.</text>
</comment>
<feature type="region of interest" description="Disordered" evidence="10">
    <location>
        <begin position="1"/>
        <end position="34"/>
    </location>
</feature>
<dbReference type="Pfam" id="PF08689">
    <property type="entry name" value="Med5"/>
    <property type="match status" value="2"/>
</dbReference>
<evidence type="ECO:0000256" key="1">
    <source>
        <dbReference type="ARBA" id="ARBA00004123"/>
    </source>
</evidence>
<keyword evidence="5 9" id="KW-0010">Activator</keyword>
<keyword evidence="4 9" id="KW-0805">Transcription regulation</keyword>
<protein>
    <recommendedName>
        <fullName evidence="3 9">Mediator of RNA polymerase II transcription subunit 5</fullName>
    </recommendedName>
    <alternativeName>
        <fullName evidence="8 9">Mediator complex subunit 5</fullName>
    </alternativeName>
</protein>
<dbReference type="Proteomes" id="UP000750711">
    <property type="component" value="Unassembled WGS sequence"/>
</dbReference>
<name>A0A9P8L842_9PEZI</name>
<evidence type="ECO:0000256" key="8">
    <source>
        <dbReference type="ARBA" id="ARBA00031256"/>
    </source>
</evidence>
<dbReference type="EMBL" id="JAGHQM010001248">
    <property type="protein sequence ID" value="KAH0556049.1"/>
    <property type="molecule type" value="Genomic_DNA"/>
</dbReference>
<keyword evidence="12" id="KW-1185">Reference proteome</keyword>
<keyword evidence="7 9" id="KW-0539">Nucleus</keyword>
<evidence type="ECO:0000256" key="10">
    <source>
        <dbReference type="SAM" id="MobiDB-lite"/>
    </source>
</evidence>
<proteinExistence type="inferred from homology"/>
<comment type="function">
    <text evidence="9">Component of the Mediator complex, a coactivator involved in the regulated transcription of nearly all RNA polymerase II-dependent genes. Mediator functions as a bridge to convey information from gene-specific regulatory proteins to the basal RNA polymerase II transcription machinery. Mediator is recruited to promoters by direct interactions with regulatory proteins and serves as a scaffold for the assembly of a functional preinitiation complex with RNA polymerase II and the general transcription factors.</text>
</comment>
<evidence type="ECO:0000256" key="4">
    <source>
        <dbReference type="ARBA" id="ARBA00023015"/>
    </source>
</evidence>
<accession>A0A9P8L842</accession>
<organism evidence="11 12">
    <name type="scientific">Trichoglossum hirsutum</name>
    <dbReference type="NCBI Taxonomy" id="265104"/>
    <lineage>
        <taxon>Eukaryota</taxon>
        <taxon>Fungi</taxon>
        <taxon>Dikarya</taxon>
        <taxon>Ascomycota</taxon>
        <taxon>Pezizomycotina</taxon>
        <taxon>Geoglossomycetes</taxon>
        <taxon>Geoglossales</taxon>
        <taxon>Geoglossaceae</taxon>
        <taxon>Trichoglossum</taxon>
    </lineage>
</organism>
<dbReference type="GO" id="GO:0006357">
    <property type="term" value="P:regulation of transcription by RNA polymerase II"/>
    <property type="evidence" value="ECO:0007669"/>
    <property type="project" value="InterPro"/>
</dbReference>
<comment type="subcellular location">
    <subcellularLocation>
        <location evidence="1 9">Nucleus</location>
    </subcellularLocation>
</comment>
<evidence type="ECO:0000256" key="7">
    <source>
        <dbReference type="ARBA" id="ARBA00023242"/>
    </source>
</evidence>
<evidence type="ECO:0000256" key="9">
    <source>
        <dbReference type="RuleBase" id="RU364142"/>
    </source>
</evidence>